<keyword evidence="2" id="KW-1185">Reference proteome</keyword>
<protein>
    <submittedName>
        <fullName evidence="1">Uncharacterized protein</fullName>
    </submittedName>
</protein>
<dbReference type="Proteomes" id="UP000001312">
    <property type="component" value="Unassembled WGS sequence"/>
</dbReference>
<evidence type="ECO:0000313" key="1">
    <source>
        <dbReference type="EMBL" id="EDN97820.1"/>
    </source>
</evidence>
<gene>
    <name evidence="1" type="ORF">SS1G_12674</name>
</gene>
<name>A7F4Z9_SCLS1</name>
<dbReference type="GeneID" id="5482410"/>
<organism evidence="1 2">
    <name type="scientific">Sclerotinia sclerotiorum (strain ATCC 18683 / 1980 / Ss-1)</name>
    <name type="common">White mold</name>
    <name type="synonym">Whetzelinia sclerotiorum</name>
    <dbReference type="NCBI Taxonomy" id="665079"/>
    <lineage>
        <taxon>Eukaryota</taxon>
        <taxon>Fungi</taxon>
        <taxon>Dikarya</taxon>
        <taxon>Ascomycota</taxon>
        <taxon>Pezizomycotina</taxon>
        <taxon>Leotiomycetes</taxon>
        <taxon>Helotiales</taxon>
        <taxon>Sclerotiniaceae</taxon>
        <taxon>Sclerotinia</taxon>
    </lineage>
</organism>
<reference evidence="2" key="1">
    <citation type="journal article" date="2011" name="PLoS Genet.">
        <title>Genomic analysis of the necrotrophic fungal pathogens Sclerotinia sclerotiorum and Botrytis cinerea.</title>
        <authorList>
            <person name="Amselem J."/>
            <person name="Cuomo C.A."/>
            <person name="van Kan J.A."/>
            <person name="Viaud M."/>
            <person name="Benito E.P."/>
            <person name="Couloux A."/>
            <person name="Coutinho P.M."/>
            <person name="de Vries R.P."/>
            <person name="Dyer P.S."/>
            <person name="Fillinger S."/>
            <person name="Fournier E."/>
            <person name="Gout L."/>
            <person name="Hahn M."/>
            <person name="Kohn L."/>
            <person name="Lapalu N."/>
            <person name="Plummer K.M."/>
            <person name="Pradier J.M."/>
            <person name="Quevillon E."/>
            <person name="Sharon A."/>
            <person name="Simon A."/>
            <person name="ten Have A."/>
            <person name="Tudzynski B."/>
            <person name="Tudzynski P."/>
            <person name="Wincker P."/>
            <person name="Andrew M."/>
            <person name="Anthouard V."/>
            <person name="Beever R.E."/>
            <person name="Beffa R."/>
            <person name="Benoit I."/>
            <person name="Bouzid O."/>
            <person name="Brault B."/>
            <person name="Chen Z."/>
            <person name="Choquer M."/>
            <person name="Collemare J."/>
            <person name="Cotton P."/>
            <person name="Danchin E.G."/>
            <person name="Da Silva C."/>
            <person name="Gautier A."/>
            <person name="Giraud C."/>
            <person name="Giraud T."/>
            <person name="Gonzalez C."/>
            <person name="Grossetete S."/>
            <person name="Guldener U."/>
            <person name="Henrissat B."/>
            <person name="Howlett B.J."/>
            <person name="Kodira C."/>
            <person name="Kretschmer M."/>
            <person name="Lappartient A."/>
            <person name="Leroch M."/>
            <person name="Levis C."/>
            <person name="Mauceli E."/>
            <person name="Neuveglise C."/>
            <person name="Oeser B."/>
            <person name="Pearson M."/>
            <person name="Poulain J."/>
            <person name="Poussereau N."/>
            <person name="Quesneville H."/>
            <person name="Rascle C."/>
            <person name="Schumacher J."/>
            <person name="Segurens B."/>
            <person name="Sexton A."/>
            <person name="Silva E."/>
            <person name="Sirven C."/>
            <person name="Soanes D.M."/>
            <person name="Talbot N.J."/>
            <person name="Templeton M."/>
            <person name="Yandava C."/>
            <person name="Yarden O."/>
            <person name="Zeng Q."/>
            <person name="Rollins J.A."/>
            <person name="Lebrun M.H."/>
            <person name="Dickman M."/>
        </authorList>
    </citation>
    <scope>NUCLEOTIDE SEQUENCE [LARGE SCALE GENOMIC DNA]</scope>
    <source>
        <strain evidence="2">ATCC 18683 / 1980 / Ss-1</strain>
    </source>
</reference>
<sequence length="52" mass="5828">MLHLGNALARNTIRLEVVQRSITISRTAPKRVDWLNFRAAAPSAASRRQDVV</sequence>
<dbReference type="AlphaFoldDB" id="A7F4Z9"/>
<evidence type="ECO:0000313" key="2">
    <source>
        <dbReference type="Proteomes" id="UP000001312"/>
    </source>
</evidence>
<dbReference type="RefSeq" id="XP_001586099.1">
    <property type="nucleotide sequence ID" value="XM_001586049.1"/>
</dbReference>
<dbReference type="KEGG" id="ssl:SS1G_12674"/>
<accession>A7F4Z9</accession>
<proteinExistence type="predicted"/>
<dbReference type="EMBL" id="CH476642">
    <property type="protein sequence ID" value="EDN97820.1"/>
    <property type="molecule type" value="Genomic_DNA"/>
</dbReference>
<dbReference type="InParanoid" id="A7F4Z9"/>